<sequence length="217" mass="23947">MMVTNLGEQCSLASVWMRDLRNVQVQNDRSRFRRNIERIGQVAAYEISKHLQYTDTAINTPLAPTQCKVLATQPVLATILRAGLPLYHGLLSYYDEADSAFIGAYRKHNADKSFVVDQGYMASPALAGRPLILADPMLATGASMVQALQTLTEYDKPSQIHIVCIVAAPEGIEVLAQHFPGAYLWVAAVDERLNDDKYILPGLGDAGDLCFGEKRQH</sequence>
<dbReference type="InterPro" id="IPR029057">
    <property type="entry name" value="PRTase-like"/>
</dbReference>
<accession>A0ABP8NHK6</accession>
<dbReference type="EMBL" id="BAABFA010000010">
    <property type="protein sequence ID" value="GAA4465597.1"/>
    <property type="molecule type" value="Genomic_DNA"/>
</dbReference>
<dbReference type="Pfam" id="PF14681">
    <property type="entry name" value="UPRTase"/>
    <property type="match status" value="1"/>
</dbReference>
<feature type="domain" description="Phosphoribosyltransferase" evidence="1">
    <location>
        <begin position="12"/>
        <end position="212"/>
    </location>
</feature>
<proteinExistence type="predicted"/>
<comment type="caution">
    <text evidence="2">The sequence shown here is derived from an EMBL/GenBank/DDBJ whole genome shotgun (WGS) entry which is preliminary data.</text>
</comment>
<dbReference type="InterPro" id="IPR050137">
    <property type="entry name" value="PyrR_bifunctional"/>
</dbReference>
<dbReference type="InterPro" id="IPR000836">
    <property type="entry name" value="PRTase_dom"/>
</dbReference>
<dbReference type="CDD" id="cd06223">
    <property type="entry name" value="PRTases_typeI"/>
    <property type="match status" value="1"/>
</dbReference>
<organism evidence="2 3">
    <name type="scientific">Nemorincola caseinilytica</name>
    <dbReference type="NCBI Taxonomy" id="2054315"/>
    <lineage>
        <taxon>Bacteria</taxon>
        <taxon>Pseudomonadati</taxon>
        <taxon>Bacteroidota</taxon>
        <taxon>Chitinophagia</taxon>
        <taxon>Chitinophagales</taxon>
        <taxon>Chitinophagaceae</taxon>
        <taxon>Nemorincola</taxon>
    </lineage>
</organism>
<keyword evidence="2" id="KW-0328">Glycosyltransferase</keyword>
<evidence type="ECO:0000259" key="1">
    <source>
        <dbReference type="Pfam" id="PF14681"/>
    </source>
</evidence>
<reference evidence="3" key="1">
    <citation type="journal article" date="2019" name="Int. J. Syst. Evol. Microbiol.">
        <title>The Global Catalogue of Microorganisms (GCM) 10K type strain sequencing project: providing services to taxonomists for standard genome sequencing and annotation.</title>
        <authorList>
            <consortium name="The Broad Institute Genomics Platform"/>
            <consortium name="The Broad Institute Genome Sequencing Center for Infectious Disease"/>
            <person name="Wu L."/>
            <person name="Ma J."/>
        </authorList>
    </citation>
    <scope>NUCLEOTIDE SEQUENCE [LARGE SCALE GENOMIC DNA]</scope>
    <source>
        <strain evidence="3">JCM 32105</strain>
    </source>
</reference>
<name>A0ABP8NHK6_9BACT</name>
<gene>
    <name evidence="2" type="primary">upp</name>
    <name evidence="2" type="ORF">GCM10023093_18090</name>
</gene>
<dbReference type="Gene3D" id="3.40.50.2020">
    <property type="match status" value="1"/>
</dbReference>
<dbReference type="GO" id="GO:0016757">
    <property type="term" value="F:glycosyltransferase activity"/>
    <property type="evidence" value="ECO:0007669"/>
    <property type="project" value="UniProtKB-KW"/>
</dbReference>
<dbReference type="RefSeq" id="WP_345081879.1">
    <property type="nucleotide sequence ID" value="NZ_BAABFA010000010.1"/>
</dbReference>
<keyword evidence="3" id="KW-1185">Reference proteome</keyword>
<keyword evidence="2" id="KW-0808">Transferase</keyword>
<dbReference type="PANTHER" id="PTHR11608:SF0">
    <property type="entry name" value="BIFUNCTIONAL PROTEIN PYRR"/>
    <property type="match status" value="1"/>
</dbReference>
<dbReference type="NCBIfam" id="NF001097">
    <property type="entry name" value="PRK00129.1"/>
    <property type="match status" value="1"/>
</dbReference>
<dbReference type="PANTHER" id="PTHR11608">
    <property type="entry name" value="BIFUNCTIONAL PROTEIN PYRR"/>
    <property type="match status" value="1"/>
</dbReference>
<protein>
    <submittedName>
        <fullName evidence="2">Uracil phosphoribosyltransferase</fullName>
    </submittedName>
</protein>
<evidence type="ECO:0000313" key="3">
    <source>
        <dbReference type="Proteomes" id="UP001500067"/>
    </source>
</evidence>
<evidence type="ECO:0000313" key="2">
    <source>
        <dbReference type="EMBL" id="GAA4465597.1"/>
    </source>
</evidence>
<dbReference type="Proteomes" id="UP001500067">
    <property type="component" value="Unassembled WGS sequence"/>
</dbReference>
<dbReference type="SUPFAM" id="SSF53271">
    <property type="entry name" value="PRTase-like"/>
    <property type="match status" value="1"/>
</dbReference>